<evidence type="ECO:0000256" key="1">
    <source>
        <dbReference type="ARBA" id="ARBA00023122"/>
    </source>
</evidence>
<dbReference type="InterPro" id="IPR046342">
    <property type="entry name" value="CBS_dom_sf"/>
</dbReference>
<dbReference type="EMBL" id="PXXU01000085">
    <property type="protein sequence ID" value="PSJ16010.1"/>
    <property type="molecule type" value="Genomic_DNA"/>
</dbReference>
<comment type="caution">
    <text evidence="4">The sequence shown here is derived from an EMBL/GenBank/DDBJ whole genome shotgun (WGS) entry which is preliminary data.</text>
</comment>
<proteinExistence type="predicted"/>
<dbReference type="InterPro" id="IPR000644">
    <property type="entry name" value="CBS_dom"/>
</dbReference>
<sequence length="140" mass="15553">MLVSEFMDTNLITIKFDDKLSVVKAIFEKSEIHYAIVVEDKKVFAVVSDRDLYMALSPNVGTVTETLKDVATLNKRVHQIATRDPVVLKSDAPIAAAIGIFSEMPISYIPIVNDRMEPLGIISARNVFKVILALMQTTTK</sequence>
<dbReference type="RefSeq" id="WP_106708238.1">
    <property type="nucleotide sequence ID" value="NZ_PXXU01000085.1"/>
</dbReference>
<keyword evidence="5" id="KW-1185">Reference proteome</keyword>
<dbReference type="InterPro" id="IPR051257">
    <property type="entry name" value="Diverse_CBS-Domain"/>
</dbReference>
<name>A0A2P7NRC3_9PROT</name>
<feature type="domain" description="CBS" evidence="3">
    <location>
        <begin position="7"/>
        <end position="63"/>
    </location>
</feature>
<dbReference type="SUPFAM" id="SSF54631">
    <property type="entry name" value="CBS-domain pair"/>
    <property type="match status" value="1"/>
</dbReference>
<protein>
    <submittedName>
        <fullName evidence="4">CBS domain-containing protein</fullName>
    </submittedName>
</protein>
<evidence type="ECO:0000259" key="3">
    <source>
        <dbReference type="PROSITE" id="PS51371"/>
    </source>
</evidence>
<gene>
    <name evidence="4" type="ORF">C7H79_15870</name>
</gene>
<evidence type="ECO:0000256" key="2">
    <source>
        <dbReference type="PROSITE-ProRule" id="PRU00703"/>
    </source>
</evidence>
<dbReference type="Proteomes" id="UP000241912">
    <property type="component" value="Unassembled WGS sequence"/>
</dbReference>
<feature type="domain" description="CBS" evidence="3">
    <location>
        <begin position="81"/>
        <end position="139"/>
    </location>
</feature>
<dbReference type="OrthoDB" id="9794094at2"/>
<keyword evidence="1 2" id="KW-0129">CBS domain</keyword>
<dbReference type="PANTHER" id="PTHR43080:SF2">
    <property type="entry name" value="CBS DOMAIN-CONTAINING PROTEIN"/>
    <property type="match status" value="1"/>
</dbReference>
<dbReference type="Pfam" id="PF00571">
    <property type="entry name" value="CBS"/>
    <property type="match status" value="2"/>
</dbReference>
<dbReference type="PANTHER" id="PTHR43080">
    <property type="entry name" value="CBS DOMAIN-CONTAINING PROTEIN CBSX3, MITOCHONDRIAL"/>
    <property type="match status" value="1"/>
</dbReference>
<accession>A0A2P7NRC3</accession>
<reference evidence="4 5" key="1">
    <citation type="submission" date="2018-03" db="EMBL/GenBank/DDBJ databases">
        <title>Draft genome of Nitrosomonas supralitoralis APG5.</title>
        <authorList>
            <person name="Urakawa H."/>
            <person name="Lopez J.V."/>
        </authorList>
    </citation>
    <scope>NUCLEOTIDE SEQUENCE [LARGE SCALE GENOMIC DNA]</scope>
    <source>
        <strain evidence="4 5">APG5</strain>
    </source>
</reference>
<evidence type="ECO:0000313" key="5">
    <source>
        <dbReference type="Proteomes" id="UP000241912"/>
    </source>
</evidence>
<dbReference type="PROSITE" id="PS51371">
    <property type="entry name" value="CBS"/>
    <property type="match status" value="2"/>
</dbReference>
<dbReference type="AlphaFoldDB" id="A0A2P7NRC3"/>
<evidence type="ECO:0000313" key="4">
    <source>
        <dbReference type="EMBL" id="PSJ16010.1"/>
    </source>
</evidence>
<dbReference type="Gene3D" id="3.10.580.10">
    <property type="entry name" value="CBS-domain"/>
    <property type="match status" value="1"/>
</dbReference>
<organism evidence="4 5">
    <name type="scientific">Nitrosomonas supralitoralis</name>
    <dbReference type="NCBI Taxonomy" id="2116706"/>
    <lineage>
        <taxon>Bacteria</taxon>
        <taxon>Pseudomonadati</taxon>
        <taxon>Pseudomonadota</taxon>
        <taxon>Betaproteobacteria</taxon>
        <taxon>Nitrosomonadales</taxon>
        <taxon>Nitrosomonadaceae</taxon>
        <taxon>Nitrosomonas</taxon>
    </lineage>
</organism>
<dbReference type="SMART" id="SM00116">
    <property type="entry name" value="CBS"/>
    <property type="match status" value="2"/>
</dbReference>